<comment type="caution">
    <text evidence="1">The sequence shown here is derived from an EMBL/GenBank/DDBJ whole genome shotgun (WGS) entry which is preliminary data.</text>
</comment>
<reference evidence="1" key="1">
    <citation type="submission" date="2021-01" db="EMBL/GenBank/DDBJ databases">
        <title>Modified the classification status of verrucomicrobia.</title>
        <authorList>
            <person name="Feng X."/>
        </authorList>
    </citation>
    <scope>NUCLEOTIDE SEQUENCE</scope>
    <source>
        <strain evidence="1">KCTC 13126</strain>
    </source>
</reference>
<name>A0A934RTJ5_9BACT</name>
<organism evidence="1 2">
    <name type="scientific">Pelagicoccus mobilis</name>
    <dbReference type="NCBI Taxonomy" id="415221"/>
    <lineage>
        <taxon>Bacteria</taxon>
        <taxon>Pseudomonadati</taxon>
        <taxon>Verrucomicrobiota</taxon>
        <taxon>Opitutia</taxon>
        <taxon>Puniceicoccales</taxon>
        <taxon>Pelagicoccaceae</taxon>
        <taxon>Pelagicoccus</taxon>
    </lineage>
</organism>
<keyword evidence="2" id="KW-1185">Reference proteome</keyword>
<dbReference type="RefSeq" id="WP_200354833.1">
    <property type="nucleotide sequence ID" value="NZ_JAENIL010000010.1"/>
</dbReference>
<dbReference type="Proteomes" id="UP000617628">
    <property type="component" value="Unassembled WGS sequence"/>
</dbReference>
<evidence type="ECO:0000313" key="1">
    <source>
        <dbReference type="EMBL" id="MBK1876617.1"/>
    </source>
</evidence>
<evidence type="ECO:0000313" key="2">
    <source>
        <dbReference type="Proteomes" id="UP000617628"/>
    </source>
</evidence>
<gene>
    <name evidence="1" type="ORF">JIN87_07045</name>
</gene>
<proteinExistence type="predicted"/>
<dbReference type="EMBL" id="JAENIL010000010">
    <property type="protein sequence ID" value="MBK1876617.1"/>
    <property type="molecule type" value="Genomic_DNA"/>
</dbReference>
<accession>A0A934RTJ5</accession>
<sequence>MSYDWDVSRQVTERILGLSKSSRDKAIALFDSLAANLENAAEASFEDVDGVTHYVVTFGPSAVTYVVDHAVKLAHVVAFE</sequence>
<protein>
    <submittedName>
        <fullName evidence="1">Uncharacterized protein</fullName>
    </submittedName>
</protein>
<dbReference type="AlphaFoldDB" id="A0A934RTJ5"/>